<proteinExistence type="predicted"/>
<name>A0A9W8P969_9AGAR</name>
<accession>A0A9W8P969</accession>
<dbReference type="EMBL" id="JANVFU010000002">
    <property type="protein sequence ID" value="KAJ3749334.1"/>
    <property type="molecule type" value="Genomic_DNA"/>
</dbReference>
<protein>
    <recommendedName>
        <fullName evidence="1">TTI1 N-terminal TPR domain-containing protein</fullName>
    </recommendedName>
</protein>
<feature type="domain" description="TTI1 N-terminal TPR" evidence="1">
    <location>
        <begin position="13"/>
        <end position="149"/>
    </location>
</feature>
<dbReference type="AlphaFoldDB" id="A0A9W8P969"/>
<keyword evidence="3" id="KW-1185">Reference proteome</keyword>
<evidence type="ECO:0000313" key="3">
    <source>
        <dbReference type="Proteomes" id="UP001142393"/>
    </source>
</evidence>
<evidence type="ECO:0000259" key="1">
    <source>
        <dbReference type="Pfam" id="PF24173"/>
    </source>
</evidence>
<reference evidence="2 3" key="1">
    <citation type="journal article" date="2023" name="Proc. Natl. Acad. Sci. U.S.A.">
        <title>A global phylogenomic analysis of the shiitake genus Lentinula.</title>
        <authorList>
            <person name="Sierra-Patev S."/>
            <person name="Min B."/>
            <person name="Naranjo-Ortiz M."/>
            <person name="Looney B."/>
            <person name="Konkel Z."/>
            <person name="Slot J.C."/>
            <person name="Sakamoto Y."/>
            <person name="Steenwyk J.L."/>
            <person name="Rokas A."/>
            <person name="Carro J."/>
            <person name="Camarero S."/>
            <person name="Ferreira P."/>
            <person name="Molpeceres G."/>
            <person name="Ruiz-Duenas F.J."/>
            <person name="Serrano A."/>
            <person name="Henrissat B."/>
            <person name="Drula E."/>
            <person name="Hughes K.W."/>
            <person name="Mata J.L."/>
            <person name="Ishikawa N.K."/>
            <person name="Vargas-Isla R."/>
            <person name="Ushijima S."/>
            <person name="Smith C.A."/>
            <person name="Donoghue J."/>
            <person name="Ahrendt S."/>
            <person name="Andreopoulos W."/>
            <person name="He G."/>
            <person name="LaButti K."/>
            <person name="Lipzen A."/>
            <person name="Ng V."/>
            <person name="Riley R."/>
            <person name="Sandor L."/>
            <person name="Barry K."/>
            <person name="Martinez A.T."/>
            <person name="Xiao Y."/>
            <person name="Gibbons J.G."/>
            <person name="Terashima K."/>
            <person name="Grigoriev I.V."/>
            <person name="Hibbett D."/>
        </authorList>
    </citation>
    <scope>NUCLEOTIDE SEQUENCE [LARGE SCALE GENOMIC DNA]</scope>
    <source>
        <strain evidence="2 3">TFB7810</strain>
    </source>
</reference>
<sequence>MNASDHEQSQPVFKRLKTVCVPLMGATALTASSVPTVSRLLSELLNILYDIRSSGYSLNEATIKYVFFPIYTLLNHNDSVAIPDQPLEKIFMVLNILCKDWWWYLELKDWDQLFMLCGSVIGGIGTKGKGRERADETKDAAAQCLLTLL</sequence>
<evidence type="ECO:0000313" key="2">
    <source>
        <dbReference type="EMBL" id="KAJ3749334.1"/>
    </source>
</evidence>
<organism evidence="2 3">
    <name type="scientific">Lentinula detonsa</name>
    <dbReference type="NCBI Taxonomy" id="2804962"/>
    <lineage>
        <taxon>Eukaryota</taxon>
        <taxon>Fungi</taxon>
        <taxon>Dikarya</taxon>
        <taxon>Basidiomycota</taxon>
        <taxon>Agaricomycotina</taxon>
        <taxon>Agaricomycetes</taxon>
        <taxon>Agaricomycetidae</taxon>
        <taxon>Agaricales</taxon>
        <taxon>Marasmiineae</taxon>
        <taxon>Omphalotaceae</taxon>
        <taxon>Lentinula</taxon>
    </lineage>
</organism>
<comment type="caution">
    <text evidence="2">The sequence shown here is derived from an EMBL/GenBank/DDBJ whole genome shotgun (WGS) entry which is preliminary data.</text>
</comment>
<gene>
    <name evidence="2" type="ORF">DFH05DRAFT_665073</name>
</gene>
<dbReference type="Pfam" id="PF24173">
    <property type="entry name" value="TPR_TTI1_N"/>
    <property type="match status" value="1"/>
</dbReference>
<dbReference type="InterPro" id="IPR057566">
    <property type="entry name" value="TPR_TTI1_N"/>
</dbReference>
<dbReference type="Proteomes" id="UP001142393">
    <property type="component" value="Unassembled WGS sequence"/>
</dbReference>